<dbReference type="Proteomes" id="UP000632454">
    <property type="component" value="Unassembled WGS sequence"/>
</dbReference>
<dbReference type="InterPro" id="IPR024087">
    <property type="entry name" value="Creatininase-like_sf"/>
</dbReference>
<keyword evidence="3" id="KW-0378">Hydrolase</keyword>
<comment type="caution">
    <text evidence="6">The sequence shown here is derived from an EMBL/GenBank/DDBJ whole genome shotgun (WGS) entry which is preliminary data.</text>
</comment>
<gene>
    <name evidence="6" type="ORF">GCM10007298_20570</name>
</gene>
<comment type="cofactor">
    <cofactor evidence="1">
        <name>Zn(2+)</name>
        <dbReference type="ChEBI" id="CHEBI:29105"/>
    </cofactor>
</comment>
<evidence type="ECO:0008006" key="8">
    <source>
        <dbReference type="Google" id="ProtNLM"/>
    </source>
</evidence>
<dbReference type="InterPro" id="IPR003785">
    <property type="entry name" value="Creatininase/forma_Hydrolase"/>
</dbReference>
<protein>
    <recommendedName>
        <fullName evidence="8">Mycofactocin biosynthesis peptidyl-dipeptidase MftE</fullName>
    </recommendedName>
</protein>
<evidence type="ECO:0000313" key="7">
    <source>
        <dbReference type="Proteomes" id="UP000632454"/>
    </source>
</evidence>
<dbReference type="Pfam" id="PF02633">
    <property type="entry name" value="Creatininase"/>
    <property type="match status" value="1"/>
</dbReference>
<dbReference type="PANTHER" id="PTHR35005:SF1">
    <property type="entry name" value="2-AMINO-5-FORMYLAMINO-6-RIBOSYLAMINOPYRIMIDIN-4(3H)-ONE 5'-MONOPHOSPHATE DEFORMYLASE"/>
    <property type="match status" value="1"/>
</dbReference>
<dbReference type="SUPFAM" id="SSF102215">
    <property type="entry name" value="Creatininase"/>
    <property type="match status" value="1"/>
</dbReference>
<comment type="similarity">
    <text evidence="5">Belongs to the creatininase superfamily.</text>
</comment>
<evidence type="ECO:0000256" key="3">
    <source>
        <dbReference type="ARBA" id="ARBA00022801"/>
    </source>
</evidence>
<dbReference type="Gene3D" id="3.40.50.10310">
    <property type="entry name" value="Creatininase"/>
    <property type="match status" value="1"/>
</dbReference>
<sequence length="278" mass="29004">MRVHVWGVGEPRADAGTARHADVSKSITRFRCSDPAAVSTIVRMTCPGGLGAQTWTELDERGCTLVVPLGSVEQHGPHLPLDTDVRIAAAVAEDVADRVAGDALVAPALNYGASGEHQSFPGTLSIGHEALRILLVEFGRSACLWASRVVFVNGHGGNVATLSSAVALLRHEGRDVVWFPCGVAGADAHAGETETSLLLHLSPQLVRSERVTSGNTTPLGELMGAMRSGGVRAVSATGVLGDPVTASAGHGRELFDDLTARLVSAVDRWSPDANGMIR</sequence>
<keyword evidence="7" id="KW-1185">Reference proteome</keyword>
<keyword evidence="4" id="KW-0862">Zinc</keyword>
<dbReference type="InterPro" id="IPR023871">
    <property type="entry name" value="MftE"/>
</dbReference>
<organism evidence="6 7">
    <name type="scientific">Williamsia phyllosphaerae</name>
    <dbReference type="NCBI Taxonomy" id="885042"/>
    <lineage>
        <taxon>Bacteria</taxon>
        <taxon>Bacillati</taxon>
        <taxon>Actinomycetota</taxon>
        <taxon>Actinomycetes</taxon>
        <taxon>Mycobacteriales</taxon>
        <taxon>Nocardiaceae</taxon>
        <taxon>Williamsia</taxon>
    </lineage>
</organism>
<evidence type="ECO:0000256" key="4">
    <source>
        <dbReference type="ARBA" id="ARBA00022833"/>
    </source>
</evidence>
<dbReference type="NCBIfam" id="TIGR03964">
    <property type="entry name" value="mycofact_creat"/>
    <property type="match status" value="1"/>
</dbReference>
<keyword evidence="2" id="KW-0479">Metal-binding</keyword>
<reference evidence="7" key="1">
    <citation type="journal article" date="2019" name="Int. J. Syst. Evol. Microbiol.">
        <title>The Global Catalogue of Microorganisms (GCM) 10K type strain sequencing project: providing services to taxonomists for standard genome sequencing and annotation.</title>
        <authorList>
            <consortium name="The Broad Institute Genomics Platform"/>
            <consortium name="The Broad Institute Genome Sequencing Center for Infectious Disease"/>
            <person name="Wu L."/>
            <person name="Ma J."/>
        </authorList>
    </citation>
    <scope>NUCLEOTIDE SEQUENCE [LARGE SCALE GENOMIC DNA]</scope>
    <source>
        <strain evidence="7">CCM 7855</strain>
    </source>
</reference>
<evidence type="ECO:0000256" key="2">
    <source>
        <dbReference type="ARBA" id="ARBA00022723"/>
    </source>
</evidence>
<dbReference type="PANTHER" id="PTHR35005">
    <property type="entry name" value="3-DEHYDRO-SCYLLO-INOSOSE HYDROLASE"/>
    <property type="match status" value="1"/>
</dbReference>
<accession>A0ABQ1UQV4</accession>
<dbReference type="EMBL" id="BMCS01000001">
    <property type="protein sequence ID" value="GGF24560.1"/>
    <property type="molecule type" value="Genomic_DNA"/>
</dbReference>
<evidence type="ECO:0000256" key="5">
    <source>
        <dbReference type="ARBA" id="ARBA00024029"/>
    </source>
</evidence>
<proteinExistence type="inferred from homology"/>
<evidence type="ECO:0000256" key="1">
    <source>
        <dbReference type="ARBA" id="ARBA00001947"/>
    </source>
</evidence>
<name>A0ABQ1UQV4_9NOCA</name>
<evidence type="ECO:0000313" key="6">
    <source>
        <dbReference type="EMBL" id="GGF24560.1"/>
    </source>
</evidence>